<evidence type="ECO:0000256" key="8">
    <source>
        <dbReference type="SAM" id="SignalP"/>
    </source>
</evidence>
<evidence type="ECO:0000256" key="7">
    <source>
        <dbReference type="SAM" id="MobiDB-lite"/>
    </source>
</evidence>
<comment type="subcellular location">
    <subcellularLocation>
        <location evidence="1">Membrane</location>
        <topology evidence="1">Lipid-anchor</topology>
    </subcellularLocation>
</comment>
<dbReference type="Pfam" id="PF03180">
    <property type="entry name" value="Lipoprotein_9"/>
    <property type="match status" value="1"/>
</dbReference>
<name>A0A2S6HYS2_9FIRM</name>
<dbReference type="GO" id="GO:0016020">
    <property type="term" value="C:membrane"/>
    <property type="evidence" value="ECO:0007669"/>
    <property type="project" value="UniProtKB-SubCell"/>
</dbReference>
<dbReference type="Proteomes" id="UP000237749">
    <property type="component" value="Unassembled WGS sequence"/>
</dbReference>
<dbReference type="EMBL" id="PTJA01000001">
    <property type="protein sequence ID" value="PPK83304.1"/>
    <property type="molecule type" value="Genomic_DNA"/>
</dbReference>
<evidence type="ECO:0000256" key="1">
    <source>
        <dbReference type="ARBA" id="ARBA00004635"/>
    </source>
</evidence>
<keyword evidence="4" id="KW-0472">Membrane</keyword>
<evidence type="ECO:0000256" key="3">
    <source>
        <dbReference type="ARBA" id="ARBA00022729"/>
    </source>
</evidence>
<comment type="similarity">
    <text evidence="2">Belongs to the NlpA lipoprotein family.</text>
</comment>
<sequence length="309" mass="33653">MRKLHKRLVTIAAGAILASSLSGCAGSKTAAPATKADQPETTTTQAESSKAETEAASEAAGAKDHPEIKYRRMPTATSDLFEAGIVPILEKKGYKFTPVEITDSVQREIALSEDEIDMHVDAHTAYINNFNKDQGTELTAVLAIPTVPTGIYSGSKDKLDNVADGDKIAFPNDASNEARSLQLLSEIGFITMNEGIEPTKYTLADIKENPHKLEFVEMKGGTIAGVRTDFAFIILRGSDAYNAGIDFGTALAAESQKDILPDNMMQIIVNGKHKDEAWVQDVKAAYQSEEFKEFIKTQSSFWILPDYLK</sequence>
<dbReference type="PANTHER" id="PTHR30429:SF0">
    <property type="entry name" value="METHIONINE-BINDING LIPOPROTEIN METQ"/>
    <property type="match status" value="1"/>
</dbReference>
<keyword evidence="3 8" id="KW-0732">Signal</keyword>
<feature type="region of interest" description="Disordered" evidence="7">
    <location>
        <begin position="27"/>
        <end position="65"/>
    </location>
</feature>
<accession>A0A2S6HYS2</accession>
<dbReference type="PROSITE" id="PS51257">
    <property type="entry name" value="PROKAR_LIPOPROTEIN"/>
    <property type="match status" value="1"/>
</dbReference>
<dbReference type="AlphaFoldDB" id="A0A2S6HYS2"/>
<dbReference type="OrthoDB" id="9812878at2"/>
<evidence type="ECO:0000256" key="6">
    <source>
        <dbReference type="ARBA" id="ARBA00023288"/>
    </source>
</evidence>
<dbReference type="PANTHER" id="PTHR30429">
    <property type="entry name" value="D-METHIONINE-BINDING LIPOPROTEIN METQ"/>
    <property type="match status" value="1"/>
</dbReference>
<dbReference type="RefSeq" id="WP_104433966.1">
    <property type="nucleotide sequence ID" value="NZ_PTJA01000001.1"/>
</dbReference>
<evidence type="ECO:0000313" key="10">
    <source>
        <dbReference type="Proteomes" id="UP000237749"/>
    </source>
</evidence>
<evidence type="ECO:0000256" key="4">
    <source>
        <dbReference type="ARBA" id="ARBA00023136"/>
    </source>
</evidence>
<evidence type="ECO:0000256" key="5">
    <source>
        <dbReference type="ARBA" id="ARBA00023139"/>
    </source>
</evidence>
<proteinExistence type="inferred from homology"/>
<keyword evidence="5" id="KW-0564">Palmitate</keyword>
<feature type="compositionally biased region" description="Low complexity" evidence="7">
    <location>
        <begin position="40"/>
        <end position="60"/>
    </location>
</feature>
<gene>
    <name evidence="9" type="ORF">BXY41_101367</name>
</gene>
<dbReference type="InterPro" id="IPR004872">
    <property type="entry name" value="Lipoprotein_NlpA"/>
</dbReference>
<reference evidence="9 10" key="1">
    <citation type="submission" date="2018-02" db="EMBL/GenBank/DDBJ databases">
        <title>Genomic Encyclopedia of Archaeal and Bacterial Type Strains, Phase II (KMG-II): from individual species to whole genera.</title>
        <authorList>
            <person name="Goeker M."/>
        </authorList>
    </citation>
    <scope>NUCLEOTIDE SEQUENCE [LARGE SCALE GENOMIC DNA]</scope>
    <source>
        <strain evidence="9 10">DSM 3808</strain>
    </source>
</reference>
<feature type="chain" id="PRO_5039137454" evidence="8">
    <location>
        <begin position="26"/>
        <end position="309"/>
    </location>
</feature>
<organism evidence="9 10">
    <name type="scientific">Lacrimispora xylanisolvens</name>
    <dbReference type="NCBI Taxonomy" id="384636"/>
    <lineage>
        <taxon>Bacteria</taxon>
        <taxon>Bacillati</taxon>
        <taxon>Bacillota</taxon>
        <taxon>Clostridia</taxon>
        <taxon>Lachnospirales</taxon>
        <taxon>Lachnospiraceae</taxon>
        <taxon>Lacrimispora</taxon>
    </lineage>
</organism>
<keyword evidence="6" id="KW-0449">Lipoprotein</keyword>
<dbReference type="SUPFAM" id="SSF53850">
    <property type="entry name" value="Periplasmic binding protein-like II"/>
    <property type="match status" value="1"/>
</dbReference>
<dbReference type="Gene3D" id="3.40.190.10">
    <property type="entry name" value="Periplasmic binding protein-like II"/>
    <property type="match status" value="2"/>
</dbReference>
<comment type="caution">
    <text evidence="9">The sequence shown here is derived from an EMBL/GenBank/DDBJ whole genome shotgun (WGS) entry which is preliminary data.</text>
</comment>
<keyword evidence="10" id="KW-1185">Reference proteome</keyword>
<feature type="signal peptide" evidence="8">
    <location>
        <begin position="1"/>
        <end position="25"/>
    </location>
</feature>
<evidence type="ECO:0000313" key="9">
    <source>
        <dbReference type="EMBL" id="PPK83304.1"/>
    </source>
</evidence>
<protein>
    <submittedName>
        <fullName evidence="9">D-methionine transport system substrate-binding protein</fullName>
    </submittedName>
</protein>
<evidence type="ECO:0000256" key="2">
    <source>
        <dbReference type="ARBA" id="ARBA00008973"/>
    </source>
</evidence>